<dbReference type="Gene3D" id="3.40.50.300">
    <property type="entry name" value="P-loop containing nucleotide triphosphate hydrolases"/>
    <property type="match status" value="1"/>
</dbReference>
<sequence>MSAESVCFEGCSFGYRRNRTVIEALDFGFPAGRSVFLGPNGAGKSTVLGLAASALQPRSGSVRLGELSPRRGRDLKAYRQKVAWMPQQIDCVPGLTAREQVAYVGWLKGMSRAEAWSRAVDALRRVELEDHQDRKVSELSGGQKRRVGVAQSLVHGAEVLLLDEPTAGMDPRQRRVFHEVLGALPEEVSVVLSTHDVADLDEIYDNVVVLNAGTIRFSGPVKQFLAHASADAAPGRRAESAYDSIVGGVPAC</sequence>
<dbReference type="RefSeq" id="WP_048584006.1">
    <property type="nucleotide sequence ID" value="NZ_LFNT01000036.1"/>
</dbReference>
<dbReference type="Pfam" id="PF00005">
    <property type="entry name" value="ABC_tran"/>
    <property type="match status" value="1"/>
</dbReference>
<dbReference type="InterPro" id="IPR050763">
    <property type="entry name" value="ABC_transporter_ATP-binding"/>
</dbReference>
<dbReference type="InterPro" id="IPR003593">
    <property type="entry name" value="AAA+_ATPase"/>
</dbReference>
<dbReference type="OrthoDB" id="9804819at2"/>
<dbReference type="PANTHER" id="PTHR42711">
    <property type="entry name" value="ABC TRANSPORTER ATP-BINDING PROTEIN"/>
    <property type="match status" value="1"/>
</dbReference>
<dbReference type="GO" id="GO:0016887">
    <property type="term" value="F:ATP hydrolysis activity"/>
    <property type="evidence" value="ECO:0007669"/>
    <property type="project" value="InterPro"/>
</dbReference>
<dbReference type="PROSITE" id="PS50893">
    <property type="entry name" value="ABC_TRANSPORTER_2"/>
    <property type="match status" value="1"/>
</dbReference>
<dbReference type="GO" id="GO:0046677">
    <property type="term" value="P:response to antibiotic"/>
    <property type="evidence" value="ECO:0007669"/>
    <property type="project" value="UniProtKB-KW"/>
</dbReference>
<organism evidence="8 9">
    <name type="scientific">Streptomyces viridochromogenes</name>
    <dbReference type="NCBI Taxonomy" id="1938"/>
    <lineage>
        <taxon>Bacteria</taxon>
        <taxon>Bacillati</taxon>
        <taxon>Actinomycetota</taxon>
        <taxon>Actinomycetes</taxon>
        <taxon>Kitasatosporales</taxon>
        <taxon>Streptomycetaceae</taxon>
        <taxon>Streptomyces</taxon>
    </lineage>
</organism>
<feature type="domain" description="ABC transporter" evidence="7">
    <location>
        <begin position="1"/>
        <end position="237"/>
    </location>
</feature>
<evidence type="ECO:0000256" key="3">
    <source>
        <dbReference type="ARBA" id="ARBA00022448"/>
    </source>
</evidence>
<dbReference type="SMART" id="SM00382">
    <property type="entry name" value="AAA"/>
    <property type="match status" value="1"/>
</dbReference>
<comment type="caution">
    <text evidence="8">The sequence shown here is derived from an EMBL/GenBank/DDBJ whole genome shotgun (WGS) entry which is preliminary data.</text>
</comment>
<dbReference type="PATRIC" id="fig|1938.3.peg.4654"/>
<evidence type="ECO:0000256" key="4">
    <source>
        <dbReference type="ARBA" id="ARBA00022741"/>
    </source>
</evidence>
<evidence type="ECO:0000259" key="7">
    <source>
        <dbReference type="PROSITE" id="PS50893"/>
    </source>
</evidence>
<reference evidence="8 9" key="1">
    <citation type="submission" date="2015-06" db="EMBL/GenBank/DDBJ databases">
        <authorList>
            <person name="Ju K.-S."/>
            <person name="Doroghazi J.R."/>
            <person name="Metcalf W.W."/>
        </authorList>
    </citation>
    <scope>NUCLEOTIDE SEQUENCE [LARGE SCALE GENOMIC DNA]</scope>
    <source>
        <strain evidence="8 9">NRRL 3414</strain>
    </source>
</reference>
<protein>
    <submittedName>
        <fullName evidence="8">ABC transporter</fullName>
    </submittedName>
</protein>
<dbReference type="InterPro" id="IPR027417">
    <property type="entry name" value="P-loop_NTPase"/>
</dbReference>
<comment type="subcellular location">
    <subcellularLocation>
        <location evidence="1">Cell membrane</location>
        <topology evidence="1">Peripheral membrane protein</topology>
    </subcellularLocation>
</comment>
<gene>
    <name evidence="8" type="ORF">ACM01_27165</name>
</gene>
<dbReference type="GO" id="GO:0005886">
    <property type="term" value="C:plasma membrane"/>
    <property type="evidence" value="ECO:0007669"/>
    <property type="project" value="UniProtKB-SubCell"/>
</dbReference>
<evidence type="ECO:0000256" key="6">
    <source>
        <dbReference type="ARBA" id="ARBA00023251"/>
    </source>
</evidence>
<dbReference type="InterPro" id="IPR003439">
    <property type="entry name" value="ABC_transporter-like_ATP-bd"/>
</dbReference>
<accession>A0A0J7Z7F4</accession>
<dbReference type="AlphaFoldDB" id="A0A0J7Z7F4"/>
<comment type="similarity">
    <text evidence="2">Belongs to the ABC transporter superfamily.</text>
</comment>
<keyword evidence="3" id="KW-0813">Transport</keyword>
<dbReference type="Proteomes" id="UP000037432">
    <property type="component" value="Unassembled WGS sequence"/>
</dbReference>
<evidence type="ECO:0000256" key="5">
    <source>
        <dbReference type="ARBA" id="ARBA00022840"/>
    </source>
</evidence>
<evidence type="ECO:0000313" key="8">
    <source>
        <dbReference type="EMBL" id="KMS71437.1"/>
    </source>
</evidence>
<name>A0A0J7Z7F4_STRVR</name>
<dbReference type="PANTHER" id="PTHR42711:SF5">
    <property type="entry name" value="ABC TRANSPORTER ATP-BINDING PROTEIN NATA"/>
    <property type="match status" value="1"/>
</dbReference>
<dbReference type="SUPFAM" id="SSF52540">
    <property type="entry name" value="P-loop containing nucleoside triphosphate hydrolases"/>
    <property type="match status" value="1"/>
</dbReference>
<proteinExistence type="inferred from homology"/>
<keyword evidence="4" id="KW-0547">Nucleotide-binding</keyword>
<dbReference type="PROSITE" id="PS00211">
    <property type="entry name" value="ABC_TRANSPORTER_1"/>
    <property type="match status" value="1"/>
</dbReference>
<evidence type="ECO:0000256" key="2">
    <source>
        <dbReference type="ARBA" id="ARBA00005417"/>
    </source>
</evidence>
<evidence type="ECO:0000256" key="1">
    <source>
        <dbReference type="ARBA" id="ARBA00004202"/>
    </source>
</evidence>
<evidence type="ECO:0000313" key="9">
    <source>
        <dbReference type="Proteomes" id="UP000037432"/>
    </source>
</evidence>
<dbReference type="InterPro" id="IPR017871">
    <property type="entry name" value="ABC_transporter-like_CS"/>
</dbReference>
<keyword evidence="5" id="KW-0067">ATP-binding</keyword>
<dbReference type="GO" id="GO:0005524">
    <property type="term" value="F:ATP binding"/>
    <property type="evidence" value="ECO:0007669"/>
    <property type="project" value="UniProtKB-KW"/>
</dbReference>
<keyword evidence="6" id="KW-0046">Antibiotic resistance</keyword>
<dbReference type="EMBL" id="LFNT01000036">
    <property type="protein sequence ID" value="KMS71437.1"/>
    <property type="molecule type" value="Genomic_DNA"/>
</dbReference>